<feature type="transmembrane region" description="Helical" evidence="5">
    <location>
        <begin position="162"/>
        <end position="182"/>
    </location>
</feature>
<keyword evidence="7" id="KW-1185">Reference proteome</keyword>
<gene>
    <name evidence="5" type="primary">yciB</name>
    <name evidence="6" type="ORF">DUT91_18435</name>
</gene>
<dbReference type="Pfam" id="PF04279">
    <property type="entry name" value="IspA"/>
    <property type="match status" value="1"/>
</dbReference>
<dbReference type="EMBL" id="QOZG01000008">
    <property type="protein sequence ID" value="RCS22379.1"/>
    <property type="molecule type" value="Genomic_DNA"/>
</dbReference>
<keyword evidence="3 5" id="KW-1133">Transmembrane helix</keyword>
<feature type="transmembrane region" description="Helical" evidence="5">
    <location>
        <begin position="122"/>
        <end position="142"/>
    </location>
</feature>
<dbReference type="OrthoDB" id="9788219at2"/>
<evidence type="ECO:0000256" key="5">
    <source>
        <dbReference type="HAMAP-Rule" id="MF_00189"/>
    </source>
</evidence>
<feature type="transmembrane region" description="Helical" evidence="5">
    <location>
        <begin position="188"/>
        <end position="205"/>
    </location>
</feature>
<protein>
    <recommendedName>
        <fullName evidence="5">Inner membrane-spanning protein YciB</fullName>
    </recommendedName>
</protein>
<name>A0A368JZ04_9HYPH</name>
<evidence type="ECO:0000256" key="4">
    <source>
        <dbReference type="ARBA" id="ARBA00023136"/>
    </source>
</evidence>
<keyword evidence="5" id="KW-0997">Cell inner membrane</keyword>
<feature type="transmembrane region" description="Helical" evidence="5">
    <location>
        <begin position="91"/>
        <end position="110"/>
    </location>
</feature>
<keyword evidence="4 5" id="KW-0472">Membrane</keyword>
<dbReference type="PANTHER" id="PTHR36917">
    <property type="entry name" value="INTRACELLULAR SEPTATION PROTEIN A-RELATED"/>
    <property type="match status" value="1"/>
</dbReference>
<evidence type="ECO:0000256" key="3">
    <source>
        <dbReference type="ARBA" id="ARBA00022989"/>
    </source>
</evidence>
<feature type="transmembrane region" description="Helical" evidence="5">
    <location>
        <begin position="26"/>
        <end position="45"/>
    </location>
</feature>
<sequence length="230" mass="25683">MEHPIFERDPSDPATRADPIRRQLPPLLKLVLELGPLLVFFFANARGEWLLERVPALTIIGGPIFVATALFMAATVLALSVSWAMTRTLPIMPLVSGVVVLAFGTLTLWLHNDTFIKMKPTIVNALFGGVLLGGLAFGKSLLGYVFDQAFKLDAEGWRKLTLRWGLFFLVLAILNEVVWRNFSTDTWVAFKVWGIMPITVAFTLFQMPLIMKHSLETAEEKSSDSQEPQP</sequence>
<dbReference type="InterPro" id="IPR006008">
    <property type="entry name" value="YciB"/>
</dbReference>
<comment type="subcellular location">
    <subcellularLocation>
        <location evidence="5">Cell inner membrane</location>
        <topology evidence="5">Multi-pass membrane protein</topology>
    </subcellularLocation>
</comment>
<accession>A0A368JZ04</accession>
<keyword evidence="1 5" id="KW-1003">Cell membrane</keyword>
<evidence type="ECO:0000313" key="7">
    <source>
        <dbReference type="Proteomes" id="UP000253420"/>
    </source>
</evidence>
<dbReference type="RefSeq" id="WP_114441967.1">
    <property type="nucleotide sequence ID" value="NZ_QOZG01000008.1"/>
</dbReference>
<dbReference type="NCBIfam" id="TIGR00997">
    <property type="entry name" value="ispZ"/>
    <property type="match status" value="1"/>
</dbReference>
<dbReference type="NCBIfam" id="NF001323">
    <property type="entry name" value="PRK00259.1-1"/>
    <property type="match status" value="1"/>
</dbReference>
<proteinExistence type="inferred from homology"/>
<dbReference type="Proteomes" id="UP000253420">
    <property type="component" value="Unassembled WGS sequence"/>
</dbReference>
<comment type="caution">
    <text evidence="6">The sequence shown here is derived from an EMBL/GenBank/DDBJ whole genome shotgun (WGS) entry which is preliminary data.</text>
</comment>
<evidence type="ECO:0000256" key="1">
    <source>
        <dbReference type="ARBA" id="ARBA00022475"/>
    </source>
</evidence>
<feature type="transmembrane region" description="Helical" evidence="5">
    <location>
        <begin position="57"/>
        <end position="79"/>
    </location>
</feature>
<keyword evidence="2 5" id="KW-0812">Transmembrane</keyword>
<reference evidence="6 7" key="1">
    <citation type="submission" date="2018-07" db="EMBL/GenBank/DDBJ databases">
        <title>The draft genome of Phyllobacterium salinisoli.</title>
        <authorList>
            <person name="Liu L."/>
            <person name="Li L."/>
            <person name="Zhang X."/>
            <person name="Liang L."/>
        </authorList>
    </citation>
    <scope>NUCLEOTIDE SEQUENCE [LARGE SCALE GENOMIC DNA]</scope>
    <source>
        <strain evidence="6 7">LLAN61</strain>
    </source>
</reference>
<comment type="similarity">
    <text evidence="5">Belongs to the YciB family.</text>
</comment>
<dbReference type="AlphaFoldDB" id="A0A368JZ04"/>
<dbReference type="HAMAP" id="MF_00189">
    <property type="entry name" value="YciB"/>
    <property type="match status" value="1"/>
</dbReference>
<comment type="function">
    <text evidence="5">Plays a role in cell envelope biogenesis, maintenance of cell envelope integrity and membrane homeostasis.</text>
</comment>
<organism evidence="6 7">
    <name type="scientific">Phyllobacterium salinisoli</name>
    <dbReference type="NCBI Taxonomy" id="1899321"/>
    <lineage>
        <taxon>Bacteria</taxon>
        <taxon>Pseudomonadati</taxon>
        <taxon>Pseudomonadota</taxon>
        <taxon>Alphaproteobacteria</taxon>
        <taxon>Hyphomicrobiales</taxon>
        <taxon>Phyllobacteriaceae</taxon>
        <taxon>Phyllobacterium</taxon>
    </lineage>
</organism>
<evidence type="ECO:0000313" key="6">
    <source>
        <dbReference type="EMBL" id="RCS22379.1"/>
    </source>
</evidence>
<dbReference type="PANTHER" id="PTHR36917:SF1">
    <property type="entry name" value="INNER MEMBRANE-SPANNING PROTEIN YCIB"/>
    <property type="match status" value="1"/>
</dbReference>
<evidence type="ECO:0000256" key="2">
    <source>
        <dbReference type="ARBA" id="ARBA00022692"/>
    </source>
</evidence>
<dbReference type="GO" id="GO:0005886">
    <property type="term" value="C:plasma membrane"/>
    <property type="evidence" value="ECO:0007669"/>
    <property type="project" value="UniProtKB-SubCell"/>
</dbReference>